<keyword evidence="4" id="KW-0418">Kinase</keyword>
<evidence type="ECO:0000313" key="4">
    <source>
        <dbReference type="RefSeq" id="XP_010471189.1"/>
    </source>
</evidence>
<keyword evidence="3" id="KW-1185">Reference proteome</keyword>
<dbReference type="SUPFAM" id="SSF56112">
    <property type="entry name" value="Protein kinase-like (PK-like)"/>
    <property type="match status" value="1"/>
</dbReference>
<dbReference type="Proteomes" id="UP000694864">
    <property type="component" value="Chromosome 16"/>
</dbReference>
<dbReference type="Gene3D" id="1.10.510.10">
    <property type="entry name" value="Transferase(Phosphotransferase) domain 1"/>
    <property type="match status" value="1"/>
</dbReference>
<dbReference type="PROSITE" id="PS50011">
    <property type="entry name" value="PROTEIN_KINASE_DOM"/>
    <property type="match status" value="1"/>
</dbReference>
<dbReference type="PANTHER" id="PTHR10566:SF119">
    <property type="entry name" value="OS04G0640500 PROTEIN"/>
    <property type="match status" value="1"/>
</dbReference>
<dbReference type="Pfam" id="PF03109">
    <property type="entry name" value="ABC1"/>
    <property type="match status" value="1"/>
</dbReference>
<dbReference type="InterPro" id="IPR011009">
    <property type="entry name" value="Kinase-like_dom_sf"/>
</dbReference>
<protein>
    <submittedName>
        <fullName evidence="4">Uncharacterized aarF domain-containing protein kinase At1g71810, chloroplastic</fullName>
    </submittedName>
</protein>
<organism evidence="3 4">
    <name type="scientific">Camelina sativa</name>
    <name type="common">False flax</name>
    <name type="synonym">Myagrum sativum</name>
    <dbReference type="NCBI Taxonomy" id="90675"/>
    <lineage>
        <taxon>Eukaryota</taxon>
        <taxon>Viridiplantae</taxon>
        <taxon>Streptophyta</taxon>
        <taxon>Embryophyta</taxon>
        <taxon>Tracheophyta</taxon>
        <taxon>Spermatophyta</taxon>
        <taxon>Magnoliopsida</taxon>
        <taxon>eudicotyledons</taxon>
        <taxon>Gunneridae</taxon>
        <taxon>Pentapetalae</taxon>
        <taxon>rosids</taxon>
        <taxon>malvids</taxon>
        <taxon>Brassicales</taxon>
        <taxon>Brassicaceae</taxon>
        <taxon>Camelineae</taxon>
        <taxon>Camelina</taxon>
    </lineage>
</organism>
<dbReference type="InterPro" id="IPR000719">
    <property type="entry name" value="Prot_kinase_dom"/>
</dbReference>
<keyword evidence="4" id="KW-0808">Transferase</keyword>
<proteinExistence type="inferred from homology"/>
<dbReference type="GeneID" id="104751019"/>
<comment type="similarity">
    <text evidence="1">Belongs to the protein kinase superfamily. ADCK protein kinase family.</text>
</comment>
<dbReference type="InterPro" id="IPR004147">
    <property type="entry name" value="ABC1_dom"/>
</dbReference>
<dbReference type="CDD" id="cd05121">
    <property type="entry name" value="ABC1_ADCK3-like"/>
    <property type="match status" value="1"/>
</dbReference>
<evidence type="ECO:0000313" key="3">
    <source>
        <dbReference type="Proteomes" id="UP000694864"/>
    </source>
</evidence>
<dbReference type="InterPro" id="IPR050154">
    <property type="entry name" value="UbiB_kinase"/>
</dbReference>
<sequence>MLLLPSSSSSPLIVSFPANPNLLISQSPSWPPRRGNSAVVVSSAASRDVDSFTSKSGYLFSLSADEADSLSEYNFLKIDGMYKKKPLILLRRLAQIGTTFGYWFGLRLADEALERSEQMFKLRAAELRKLLVELGPAYVKIAQAVSSRPDLIPPIYLDELSLLQDQITPFSSEVAFNMIEDELGLPIDELFSEISPEPVAAASLGQVYQARLRRSGKVVAVKVQRPGVRAAIALDTLILRYLAGLIKKAGRFNSDLEAVVDEWATSLFKEMDYLNEAQNGIKFRKLYGSIKDVLVPKMYTEYSTSKVLVMEWVEGQKLNEVNDLYLVEVGVYCSFNQLLEYGFYHADPHPGNFLRTYDGQLAYLDFGMMGDFRPELRDGFMEACLHLVNRDFKALAKDFVTLGLLPPTAEKSAVTKALTDVFQGAISRGVRNISFGDLLGDLGKTMYRFKFRIPPYFSLVIRSLAVLEGIAIGISPNYKVLGSTYPWIARKILTDSSPQLKSSLQNLLYEEGVFRIDRLESLLSESLRTETALVQKPVMGTDSKIAMKQMLAFTFTEQGSFVREILLREFAKGLDAFGLATLESFTFSGSRAFTSLTEEDMTNLRTFHRLLALFSGMQKAGSVSTQVNAISKYGEALTPLEEASLVMYQLPSAQEMLPILSILPELPQESQQRLLQLPGDLVGRLVSRAFARTIRRILL</sequence>
<name>A0ABM0WHK9_CAMSA</name>
<dbReference type="GO" id="GO:0016301">
    <property type="term" value="F:kinase activity"/>
    <property type="evidence" value="ECO:0007669"/>
    <property type="project" value="UniProtKB-KW"/>
</dbReference>
<feature type="domain" description="Protein kinase" evidence="2">
    <location>
        <begin position="193"/>
        <end position="527"/>
    </location>
</feature>
<gene>
    <name evidence="4" type="primary">LOC104751019</name>
</gene>
<reference evidence="4" key="2">
    <citation type="submission" date="2025-08" db="UniProtKB">
        <authorList>
            <consortium name="RefSeq"/>
        </authorList>
    </citation>
    <scope>IDENTIFICATION</scope>
    <source>
        <tissue evidence="4">Leaf</tissue>
    </source>
</reference>
<evidence type="ECO:0000256" key="1">
    <source>
        <dbReference type="ARBA" id="ARBA00009670"/>
    </source>
</evidence>
<accession>A0ABM0WHK9</accession>
<dbReference type="RefSeq" id="XP_010471189.1">
    <property type="nucleotide sequence ID" value="XM_010472887.2"/>
</dbReference>
<evidence type="ECO:0000259" key="2">
    <source>
        <dbReference type="PROSITE" id="PS50011"/>
    </source>
</evidence>
<reference evidence="3" key="1">
    <citation type="journal article" date="2014" name="Nat. Commun.">
        <title>The emerging biofuel crop Camelina sativa retains a highly undifferentiated hexaploid genome structure.</title>
        <authorList>
            <person name="Kagale S."/>
            <person name="Koh C."/>
            <person name="Nixon J."/>
            <person name="Bollina V."/>
            <person name="Clarke W.E."/>
            <person name="Tuteja R."/>
            <person name="Spillane C."/>
            <person name="Robinson S.J."/>
            <person name="Links M.G."/>
            <person name="Clarke C."/>
            <person name="Higgins E.E."/>
            <person name="Huebert T."/>
            <person name="Sharpe A.G."/>
            <person name="Parkin I.A."/>
        </authorList>
    </citation>
    <scope>NUCLEOTIDE SEQUENCE [LARGE SCALE GENOMIC DNA]</scope>
    <source>
        <strain evidence="3">cv. DH55</strain>
    </source>
</reference>
<dbReference type="PANTHER" id="PTHR10566">
    <property type="entry name" value="CHAPERONE-ACTIVITY OF BC1 COMPLEX CABC1 -RELATED"/>
    <property type="match status" value="1"/>
</dbReference>